<dbReference type="AlphaFoldDB" id="A0A9P6C523"/>
<comment type="caution">
    <text evidence="1">The sequence shown here is derived from an EMBL/GenBank/DDBJ whole genome shotgun (WGS) entry which is preliminary data.</text>
</comment>
<evidence type="ECO:0000313" key="2">
    <source>
        <dbReference type="Proteomes" id="UP000807342"/>
    </source>
</evidence>
<organism evidence="1 2">
    <name type="scientific">Macrolepiota fuliginosa MF-IS2</name>
    <dbReference type="NCBI Taxonomy" id="1400762"/>
    <lineage>
        <taxon>Eukaryota</taxon>
        <taxon>Fungi</taxon>
        <taxon>Dikarya</taxon>
        <taxon>Basidiomycota</taxon>
        <taxon>Agaricomycotina</taxon>
        <taxon>Agaricomycetes</taxon>
        <taxon>Agaricomycetidae</taxon>
        <taxon>Agaricales</taxon>
        <taxon>Agaricineae</taxon>
        <taxon>Agaricaceae</taxon>
        <taxon>Macrolepiota</taxon>
    </lineage>
</organism>
<protein>
    <submittedName>
        <fullName evidence="1">Uncharacterized protein</fullName>
    </submittedName>
</protein>
<reference evidence="1" key="1">
    <citation type="submission" date="2020-11" db="EMBL/GenBank/DDBJ databases">
        <authorList>
            <consortium name="DOE Joint Genome Institute"/>
            <person name="Ahrendt S."/>
            <person name="Riley R."/>
            <person name="Andreopoulos W."/>
            <person name="Labutti K."/>
            <person name="Pangilinan J."/>
            <person name="Ruiz-Duenas F.J."/>
            <person name="Barrasa J.M."/>
            <person name="Sanchez-Garcia M."/>
            <person name="Camarero S."/>
            <person name="Miyauchi S."/>
            <person name="Serrano A."/>
            <person name="Linde D."/>
            <person name="Babiker R."/>
            <person name="Drula E."/>
            <person name="Ayuso-Fernandez I."/>
            <person name="Pacheco R."/>
            <person name="Padilla G."/>
            <person name="Ferreira P."/>
            <person name="Barriuso J."/>
            <person name="Kellner H."/>
            <person name="Castanera R."/>
            <person name="Alfaro M."/>
            <person name="Ramirez L."/>
            <person name="Pisabarro A.G."/>
            <person name="Kuo A."/>
            <person name="Tritt A."/>
            <person name="Lipzen A."/>
            <person name="He G."/>
            <person name="Yan M."/>
            <person name="Ng V."/>
            <person name="Cullen D."/>
            <person name="Martin F."/>
            <person name="Rosso M.-N."/>
            <person name="Henrissat B."/>
            <person name="Hibbett D."/>
            <person name="Martinez A.T."/>
            <person name="Grigoriev I.V."/>
        </authorList>
    </citation>
    <scope>NUCLEOTIDE SEQUENCE</scope>
    <source>
        <strain evidence="1">MF-IS2</strain>
    </source>
</reference>
<dbReference type="EMBL" id="MU151077">
    <property type="protein sequence ID" value="KAF9451957.1"/>
    <property type="molecule type" value="Genomic_DNA"/>
</dbReference>
<name>A0A9P6C523_9AGAR</name>
<proteinExistence type="predicted"/>
<gene>
    <name evidence="1" type="ORF">P691DRAFT_286154</name>
</gene>
<dbReference type="Proteomes" id="UP000807342">
    <property type="component" value="Unassembled WGS sequence"/>
</dbReference>
<evidence type="ECO:0000313" key="1">
    <source>
        <dbReference type="EMBL" id="KAF9451957.1"/>
    </source>
</evidence>
<accession>A0A9P6C523</accession>
<keyword evidence="2" id="KW-1185">Reference proteome</keyword>
<sequence length="132" mass="13652">MGYWFTENTDKTMKALLRTLGERAPDGDPDGTAEVLEAEPITLAELVGADAATLVVGELGALLVGAEVAGVCAEVVIEVAAEAGMEVETEAGVDAEMEVEVEMGTETGLDEPSAEDEAAVVESSLTVHVWTS</sequence>